<accession>A0A812GG83</accession>
<dbReference type="OrthoDB" id="407923at2759"/>
<dbReference type="Proteomes" id="UP000604046">
    <property type="component" value="Unassembled WGS sequence"/>
</dbReference>
<gene>
    <name evidence="1" type="ORF">SNAT2548_LOCUS347</name>
</gene>
<evidence type="ECO:0000313" key="1">
    <source>
        <dbReference type="EMBL" id="CAE6917387.1"/>
    </source>
</evidence>
<dbReference type="AlphaFoldDB" id="A0A812GG83"/>
<keyword evidence="2" id="KW-1185">Reference proteome</keyword>
<name>A0A812GG83_9DINO</name>
<evidence type="ECO:0000313" key="2">
    <source>
        <dbReference type="Proteomes" id="UP000604046"/>
    </source>
</evidence>
<proteinExistence type="predicted"/>
<organism evidence="1 2">
    <name type="scientific">Symbiodinium natans</name>
    <dbReference type="NCBI Taxonomy" id="878477"/>
    <lineage>
        <taxon>Eukaryota</taxon>
        <taxon>Sar</taxon>
        <taxon>Alveolata</taxon>
        <taxon>Dinophyceae</taxon>
        <taxon>Suessiales</taxon>
        <taxon>Symbiodiniaceae</taxon>
        <taxon>Symbiodinium</taxon>
    </lineage>
</organism>
<protein>
    <submittedName>
        <fullName evidence="1">Uncharacterized protein</fullName>
    </submittedName>
</protein>
<reference evidence="1" key="1">
    <citation type="submission" date="2021-02" db="EMBL/GenBank/DDBJ databases">
        <authorList>
            <person name="Dougan E. K."/>
            <person name="Rhodes N."/>
            <person name="Thang M."/>
            <person name="Chan C."/>
        </authorList>
    </citation>
    <scope>NUCLEOTIDE SEQUENCE</scope>
</reference>
<sequence length="71" mass="7878">MILDLKEDNAWDKQYQGAIPGPLENRKSQKPATLSESKWGFALGSALCAIGMSTFFARDASTWESQKADRL</sequence>
<dbReference type="EMBL" id="CAJNDS010000014">
    <property type="protein sequence ID" value="CAE6917387.1"/>
    <property type="molecule type" value="Genomic_DNA"/>
</dbReference>
<comment type="caution">
    <text evidence="1">The sequence shown here is derived from an EMBL/GenBank/DDBJ whole genome shotgun (WGS) entry which is preliminary data.</text>
</comment>